<protein>
    <submittedName>
        <fullName evidence="1">Uncharacterized protein</fullName>
    </submittedName>
</protein>
<evidence type="ECO:0000313" key="2">
    <source>
        <dbReference type="Proteomes" id="UP000499080"/>
    </source>
</evidence>
<proteinExistence type="predicted"/>
<accession>A0A4Y2RTB3</accession>
<dbReference type="EMBL" id="BGPR01018424">
    <property type="protein sequence ID" value="GBN79117.1"/>
    <property type="molecule type" value="Genomic_DNA"/>
</dbReference>
<name>A0A4Y2RTB3_ARAVE</name>
<evidence type="ECO:0000313" key="1">
    <source>
        <dbReference type="EMBL" id="GBN79117.1"/>
    </source>
</evidence>
<dbReference type="AlphaFoldDB" id="A0A4Y2RTB3"/>
<keyword evidence="2" id="KW-1185">Reference proteome</keyword>
<gene>
    <name evidence="1" type="ORF">AVEN_263084_1</name>
</gene>
<reference evidence="1 2" key="1">
    <citation type="journal article" date="2019" name="Sci. Rep.">
        <title>Orb-weaving spider Araneus ventricosus genome elucidates the spidroin gene catalogue.</title>
        <authorList>
            <person name="Kono N."/>
            <person name="Nakamura H."/>
            <person name="Ohtoshi R."/>
            <person name="Moran D.A.P."/>
            <person name="Shinohara A."/>
            <person name="Yoshida Y."/>
            <person name="Fujiwara M."/>
            <person name="Mori M."/>
            <person name="Tomita M."/>
            <person name="Arakawa K."/>
        </authorList>
    </citation>
    <scope>NUCLEOTIDE SEQUENCE [LARGE SCALE GENOMIC DNA]</scope>
</reference>
<comment type="caution">
    <text evidence="1">The sequence shown here is derived from an EMBL/GenBank/DDBJ whole genome shotgun (WGS) entry which is preliminary data.</text>
</comment>
<sequence>MLKVNTVVAGCSDQGCNDQSVVLIQIAQNGSSVSKLIENLPVLVINNSLLVISFDETKPQNMRKMTRGHKRNHHRPKKLYKPFLQIVQCNTMLNLLMSINHTKGYFNEYFKTKKLTGYPK</sequence>
<dbReference type="Proteomes" id="UP000499080">
    <property type="component" value="Unassembled WGS sequence"/>
</dbReference>
<organism evidence="1 2">
    <name type="scientific">Araneus ventricosus</name>
    <name type="common">Orbweaver spider</name>
    <name type="synonym">Epeira ventricosa</name>
    <dbReference type="NCBI Taxonomy" id="182803"/>
    <lineage>
        <taxon>Eukaryota</taxon>
        <taxon>Metazoa</taxon>
        <taxon>Ecdysozoa</taxon>
        <taxon>Arthropoda</taxon>
        <taxon>Chelicerata</taxon>
        <taxon>Arachnida</taxon>
        <taxon>Araneae</taxon>
        <taxon>Araneomorphae</taxon>
        <taxon>Entelegynae</taxon>
        <taxon>Araneoidea</taxon>
        <taxon>Araneidae</taxon>
        <taxon>Araneus</taxon>
    </lineage>
</organism>